<dbReference type="GO" id="GO:0005524">
    <property type="term" value="F:ATP binding"/>
    <property type="evidence" value="ECO:0007669"/>
    <property type="project" value="UniProtKB-KW"/>
</dbReference>
<dbReference type="InterPro" id="IPR039421">
    <property type="entry name" value="Type_1_exporter"/>
</dbReference>
<evidence type="ECO:0000256" key="6">
    <source>
        <dbReference type="ARBA" id="ARBA00023136"/>
    </source>
</evidence>
<feature type="domain" description="ABC transmembrane type-1" evidence="9">
    <location>
        <begin position="29"/>
        <end position="304"/>
    </location>
</feature>
<feature type="transmembrane region" description="Helical" evidence="7">
    <location>
        <begin position="246"/>
        <end position="265"/>
    </location>
</feature>
<dbReference type="Pfam" id="PF00664">
    <property type="entry name" value="ABC_membrane"/>
    <property type="match status" value="1"/>
</dbReference>
<evidence type="ECO:0000256" key="3">
    <source>
        <dbReference type="ARBA" id="ARBA00022741"/>
    </source>
</evidence>
<feature type="transmembrane region" description="Helical" evidence="7">
    <location>
        <begin position="61"/>
        <end position="82"/>
    </location>
</feature>
<dbReference type="PANTHER" id="PTHR43394:SF1">
    <property type="entry name" value="ATP-BINDING CASSETTE SUB-FAMILY B MEMBER 10, MITOCHONDRIAL"/>
    <property type="match status" value="1"/>
</dbReference>
<keyword evidence="6 7" id="KW-0472">Membrane</keyword>
<dbReference type="Proteomes" id="UP000749040">
    <property type="component" value="Unassembled WGS sequence"/>
</dbReference>
<dbReference type="RefSeq" id="WP_205359942.1">
    <property type="nucleotide sequence ID" value="NZ_JADKYB010000015.1"/>
</dbReference>
<dbReference type="EMBL" id="JADKYB010000015">
    <property type="protein sequence ID" value="MBM9508091.1"/>
    <property type="molecule type" value="Genomic_DNA"/>
</dbReference>
<dbReference type="SUPFAM" id="SSF90123">
    <property type="entry name" value="ABC transporter transmembrane region"/>
    <property type="match status" value="1"/>
</dbReference>
<dbReference type="SMART" id="SM00382">
    <property type="entry name" value="AAA"/>
    <property type="match status" value="1"/>
</dbReference>
<dbReference type="Gene3D" id="3.40.50.300">
    <property type="entry name" value="P-loop containing nucleotide triphosphate hydrolases"/>
    <property type="match status" value="1"/>
</dbReference>
<comment type="subcellular location">
    <subcellularLocation>
        <location evidence="1">Cell membrane</location>
        <topology evidence="1">Multi-pass membrane protein</topology>
    </subcellularLocation>
</comment>
<dbReference type="InterPro" id="IPR027417">
    <property type="entry name" value="P-loop_NTPase"/>
</dbReference>
<feature type="transmembrane region" description="Helical" evidence="7">
    <location>
        <begin position="30"/>
        <end position="49"/>
    </location>
</feature>
<evidence type="ECO:0000313" key="11">
    <source>
        <dbReference type="Proteomes" id="UP000749040"/>
    </source>
</evidence>
<dbReference type="SUPFAM" id="SSF52540">
    <property type="entry name" value="P-loop containing nucleoside triphosphate hydrolases"/>
    <property type="match status" value="1"/>
</dbReference>
<feature type="transmembrane region" description="Helical" evidence="7">
    <location>
        <begin position="132"/>
        <end position="154"/>
    </location>
</feature>
<sequence length="583" mass="59133">MTAGGGRGAVREDWLLGEVARRAYGRVGGLALLALGQTALVLLLPYALGHALDLLLRGRAAGAWVGACAAVVAAQFVVGATADVLSATTTAKSAADLRRRAVQHVLAAGEPAAATGTGDLVSRMVGNAADTASGPAAAAALPATVAATVGAIVALGLTDLWLAVAFVAGAPLLALLVRRFARVSSDSVARYQDAQGRIAARLVEALGGARTIAAARTEARERARVLTPLPELAAQGRRMWHIQGRATAQAAVLVPLLQILVLAVGGLRLTQGALSVGGLLAATRYASLATGIGVVVGQVGALVRARAAARRVAAVLDVPELPYGTGRLPLAGPGAGAGTLEFQQVTAVRGGETVLHGLNLTVPGGACVAVVGRSGAGKSVLAALAGRLADPDDGIVALDGRPLSELSRDELRDAVAYAFERPVLLGDTLTDALAFGRGPVLPGKVVAAARAARADEFVRLLPDGYDTAPAGAPLSGGEYQRLGLARAFAHPGRLLILDDATSSLDTVTELHVARALLEGQRGRTRLLTTHRAGTAARADLVAWLDSGRLRALAPHGDLWPDPDYRALFAAAPEPAGPAGGARS</sequence>
<dbReference type="Pfam" id="PF00005">
    <property type="entry name" value="ABC_tran"/>
    <property type="match status" value="1"/>
</dbReference>
<accession>A0ABS2U017</accession>
<protein>
    <submittedName>
        <fullName evidence="10">ABC transporter ATP-binding protein</fullName>
    </submittedName>
</protein>
<keyword evidence="11" id="KW-1185">Reference proteome</keyword>
<dbReference type="PANTHER" id="PTHR43394">
    <property type="entry name" value="ATP-DEPENDENT PERMEASE MDL1, MITOCHONDRIAL"/>
    <property type="match status" value="1"/>
</dbReference>
<reference evidence="10 11" key="1">
    <citation type="submission" date="2021-01" db="EMBL/GenBank/DDBJ databases">
        <title>Streptomyces acididurans sp. nov., isolated from a peat swamp forest soil.</title>
        <authorList>
            <person name="Chantavorakit T."/>
            <person name="Duangmal K."/>
        </authorList>
    </citation>
    <scope>NUCLEOTIDE SEQUENCE [LARGE SCALE GENOMIC DNA]</scope>
    <source>
        <strain evidence="10 11">KK5PA1</strain>
    </source>
</reference>
<name>A0ABS2U017_9ACTN</name>
<organism evidence="10 11">
    <name type="scientific">Actinacidiphila acididurans</name>
    <dbReference type="NCBI Taxonomy" id="2784346"/>
    <lineage>
        <taxon>Bacteria</taxon>
        <taxon>Bacillati</taxon>
        <taxon>Actinomycetota</taxon>
        <taxon>Actinomycetes</taxon>
        <taxon>Kitasatosporales</taxon>
        <taxon>Streptomycetaceae</taxon>
        <taxon>Actinacidiphila</taxon>
    </lineage>
</organism>
<dbReference type="PROSITE" id="PS50929">
    <property type="entry name" value="ABC_TM1F"/>
    <property type="match status" value="1"/>
</dbReference>
<comment type="caution">
    <text evidence="10">The sequence shown here is derived from an EMBL/GenBank/DDBJ whole genome shotgun (WGS) entry which is preliminary data.</text>
</comment>
<proteinExistence type="predicted"/>
<evidence type="ECO:0000256" key="1">
    <source>
        <dbReference type="ARBA" id="ARBA00004651"/>
    </source>
</evidence>
<keyword evidence="4 10" id="KW-0067">ATP-binding</keyword>
<dbReference type="PROSITE" id="PS50893">
    <property type="entry name" value="ABC_TRANSPORTER_2"/>
    <property type="match status" value="1"/>
</dbReference>
<feature type="transmembrane region" description="Helical" evidence="7">
    <location>
        <begin position="285"/>
        <end position="303"/>
    </location>
</feature>
<feature type="domain" description="ABC transporter" evidence="8">
    <location>
        <begin position="340"/>
        <end position="571"/>
    </location>
</feature>
<evidence type="ECO:0000256" key="4">
    <source>
        <dbReference type="ARBA" id="ARBA00022840"/>
    </source>
</evidence>
<evidence type="ECO:0000256" key="7">
    <source>
        <dbReference type="SAM" id="Phobius"/>
    </source>
</evidence>
<dbReference type="Gene3D" id="1.20.1560.10">
    <property type="entry name" value="ABC transporter type 1, transmembrane domain"/>
    <property type="match status" value="1"/>
</dbReference>
<evidence type="ECO:0000259" key="9">
    <source>
        <dbReference type="PROSITE" id="PS50929"/>
    </source>
</evidence>
<evidence type="ECO:0000259" key="8">
    <source>
        <dbReference type="PROSITE" id="PS50893"/>
    </source>
</evidence>
<dbReference type="InterPro" id="IPR003593">
    <property type="entry name" value="AAA+_ATPase"/>
</dbReference>
<dbReference type="InterPro" id="IPR036640">
    <property type="entry name" value="ABC1_TM_sf"/>
</dbReference>
<dbReference type="InterPro" id="IPR011527">
    <property type="entry name" value="ABC1_TM_dom"/>
</dbReference>
<gene>
    <name evidence="10" type="ORF">ITX44_26770</name>
</gene>
<evidence type="ECO:0000256" key="5">
    <source>
        <dbReference type="ARBA" id="ARBA00022989"/>
    </source>
</evidence>
<evidence type="ECO:0000256" key="2">
    <source>
        <dbReference type="ARBA" id="ARBA00022692"/>
    </source>
</evidence>
<evidence type="ECO:0000313" key="10">
    <source>
        <dbReference type="EMBL" id="MBM9508091.1"/>
    </source>
</evidence>
<dbReference type="InterPro" id="IPR003439">
    <property type="entry name" value="ABC_transporter-like_ATP-bd"/>
</dbReference>
<keyword evidence="3" id="KW-0547">Nucleotide-binding</keyword>
<feature type="transmembrane region" description="Helical" evidence="7">
    <location>
        <begin position="160"/>
        <end position="177"/>
    </location>
</feature>
<keyword evidence="2 7" id="KW-0812">Transmembrane</keyword>
<keyword evidence="5 7" id="KW-1133">Transmembrane helix</keyword>